<dbReference type="Proteomes" id="UP000471166">
    <property type="component" value="Unassembled WGS sequence"/>
</dbReference>
<dbReference type="InterPro" id="IPR006683">
    <property type="entry name" value="Thioestr_dom"/>
</dbReference>
<reference evidence="4 5" key="1">
    <citation type="submission" date="2020-01" db="EMBL/GenBank/DDBJ databases">
        <title>Genetics and antimicrobial susceptibilities of Nocardia species isolated from the soil; a comparison with species isolated from humans.</title>
        <authorList>
            <person name="Carrasco G."/>
            <person name="Monzon S."/>
            <person name="Sansegundo M."/>
            <person name="Garcia E."/>
            <person name="Garrido N."/>
            <person name="Medina M.J."/>
            <person name="Villalon P."/>
            <person name="Ramirez-Arocha A.C."/>
            <person name="Jimenez P."/>
            <person name="Cuesta I."/>
            <person name="Valdezate S."/>
        </authorList>
    </citation>
    <scope>NUCLEOTIDE SEQUENCE [LARGE SCALE GENOMIC DNA]</scope>
    <source>
        <strain evidence="4 5">CNM20110626</strain>
    </source>
</reference>
<keyword evidence="2" id="KW-0378">Hydrolase</keyword>
<dbReference type="EMBL" id="JAAGVB010000007">
    <property type="protein sequence ID" value="NEW32161.1"/>
    <property type="molecule type" value="Genomic_DNA"/>
</dbReference>
<dbReference type="InterPro" id="IPR003736">
    <property type="entry name" value="PAAI_dom"/>
</dbReference>
<feature type="domain" description="Thioesterase" evidence="3">
    <location>
        <begin position="68"/>
        <end position="139"/>
    </location>
</feature>
<evidence type="ECO:0000259" key="3">
    <source>
        <dbReference type="Pfam" id="PF03061"/>
    </source>
</evidence>
<comment type="similarity">
    <text evidence="1">Belongs to the thioesterase PaaI family.</text>
</comment>
<evidence type="ECO:0000313" key="4">
    <source>
        <dbReference type="EMBL" id="NEW32161.1"/>
    </source>
</evidence>
<dbReference type="PANTHER" id="PTHR21660:SF1">
    <property type="entry name" value="ACYL-COENZYME A THIOESTERASE 13"/>
    <property type="match status" value="1"/>
</dbReference>
<gene>
    <name evidence="4" type="ORF">GV791_06245</name>
</gene>
<dbReference type="InterPro" id="IPR039298">
    <property type="entry name" value="ACOT13"/>
</dbReference>
<sequence>MSSPPGQEASSTPTIEPQAPADGADLMRQFLPYSPFVQLMGAVLTEIGDGHVKLRLPFRNDLVTVGSMVHGGAIAAVADFGVMVAAWAGLDIPDKVRGVTVSLSVDYIEPAVAEDLEIVGTRLRTGRRLQTCSVDVLTAVGGRLVARALGVYKVG</sequence>
<dbReference type="RefSeq" id="WP_163842540.1">
    <property type="nucleotide sequence ID" value="NZ_JAAGVB010000007.1"/>
</dbReference>
<dbReference type="Gene3D" id="3.10.129.10">
    <property type="entry name" value="Hotdog Thioesterase"/>
    <property type="match status" value="1"/>
</dbReference>
<dbReference type="InterPro" id="IPR029069">
    <property type="entry name" value="HotDog_dom_sf"/>
</dbReference>
<comment type="caution">
    <text evidence="4">The sequence shown here is derived from an EMBL/GenBank/DDBJ whole genome shotgun (WGS) entry which is preliminary data.</text>
</comment>
<evidence type="ECO:0000313" key="5">
    <source>
        <dbReference type="Proteomes" id="UP000471166"/>
    </source>
</evidence>
<accession>A0A6P1CHS3</accession>
<dbReference type="CDD" id="cd03443">
    <property type="entry name" value="PaaI_thioesterase"/>
    <property type="match status" value="1"/>
</dbReference>
<protein>
    <submittedName>
        <fullName evidence="4">PaaI family thioesterase</fullName>
    </submittedName>
</protein>
<dbReference type="SUPFAM" id="SSF54637">
    <property type="entry name" value="Thioesterase/thiol ester dehydrase-isomerase"/>
    <property type="match status" value="1"/>
</dbReference>
<dbReference type="NCBIfam" id="TIGR00369">
    <property type="entry name" value="unchar_dom_1"/>
    <property type="match status" value="1"/>
</dbReference>
<evidence type="ECO:0000256" key="1">
    <source>
        <dbReference type="ARBA" id="ARBA00008324"/>
    </source>
</evidence>
<dbReference type="Pfam" id="PF03061">
    <property type="entry name" value="4HBT"/>
    <property type="match status" value="1"/>
</dbReference>
<name>A0A6P1CHS3_9NOCA</name>
<evidence type="ECO:0000256" key="2">
    <source>
        <dbReference type="ARBA" id="ARBA00022801"/>
    </source>
</evidence>
<organism evidence="4 5">
    <name type="scientific">Nocardia cyriacigeorgica</name>
    <dbReference type="NCBI Taxonomy" id="135487"/>
    <lineage>
        <taxon>Bacteria</taxon>
        <taxon>Bacillati</taxon>
        <taxon>Actinomycetota</taxon>
        <taxon>Actinomycetes</taxon>
        <taxon>Mycobacteriales</taxon>
        <taxon>Nocardiaceae</taxon>
        <taxon>Nocardia</taxon>
    </lineage>
</organism>
<dbReference type="PANTHER" id="PTHR21660">
    <property type="entry name" value="THIOESTERASE SUPERFAMILY MEMBER-RELATED"/>
    <property type="match status" value="1"/>
</dbReference>
<dbReference type="AlphaFoldDB" id="A0A6P1CHS3"/>
<dbReference type="GO" id="GO:0047617">
    <property type="term" value="F:fatty acyl-CoA hydrolase activity"/>
    <property type="evidence" value="ECO:0007669"/>
    <property type="project" value="InterPro"/>
</dbReference>
<proteinExistence type="inferred from homology"/>